<evidence type="ECO:0000313" key="1">
    <source>
        <dbReference type="EMBL" id="RRT48417.1"/>
    </source>
</evidence>
<accession>A0A426Y9M6</accession>
<comment type="caution">
    <text evidence="1">The sequence shown here is derived from an EMBL/GenBank/DDBJ whole genome shotgun (WGS) entry which is preliminary data.</text>
</comment>
<dbReference type="AlphaFoldDB" id="A0A426Y9M6"/>
<sequence length="81" mass="8455">MRAVVTSITQVDKAAVIAKSSVRVQRGALWAVGGCRERRGRAHSRATRTVAVSAGGGMGCGEDRKQYMRAVTCSCVSCAGP</sequence>
<evidence type="ECO:0000313" key="2">
    <source>
        <dbReference type="Proteomes" id="UP000287651"/>
    </source>
</evidence>
<protein>
    <submittedName>
        <fullName evidence="1">Uncharacterized protein</fullName>
    </submittedName>
</protein>
<reference evidence="1 2" key="1">
    <citation type="journal article" date="2014" name="Agronomy (Basel)">
        <title>A Draft Genome Sequence for Ensete ventricosum, the Drought-Tolerant Tree Against Hunger.</title>
        <authorList>
            <person name="Harrison J."/>
            <person name="Moore K.A."/>
            <person name="Paszkiewicz K."/>
            <person name="Jones T."/>
            <person name="Grant M."/>
            <person name="Ambacheew D."/>
            <person name="Muzemil S."/>
            <person name="Studholme D.J."/>
        </authorList>
    </citation>
    <scope>NUCLEOTIDE SEQUENCE [LARGE SCALE GENOMIC DNA]</scope>
</reference>
<organism evidence="1 2">
    <name type="scientific">Ensete ventricosum</name>
    <name type="common">Abyssinian banana</name>
    <name type="synonym">Musa ensete</name>
    <dbReference type="NCBI Taxonomy" id="4639"/>
    <lineage>
        <taxon>Eukaryota</taxon>
        <taxon>Viridiplantae</taxon>
        <taxon>Streptophyta</taxon>
        <taxon>Embryophyta</taxon>
        <taxon>Tracheophyta</taxon>
        <taxon>Spermatophyta</taxon>
        <taxon>Magnoliopsida</taxon>
        <taxon>Liliopsida</taxon>
        <taxon>Zingiberales</taxon>
        <taxon>Musaceae</taxon>
        <taxon>Ensete</taxon>
    </lineage>
</organism>
<gene>
    <name evidence="1" type="ORF">B296_00047096</name>
</gene>
<proteinExistence type="predicted"/>
<dbReference type="EMBL" id="AMZH03013968">
    <property type="protein sequence ID" value="RRT48417.1"/>
    <property type="molecule type" value="Genomic_DNA"/>
</dbReference>
<name>A0A426Y9M6_ENSVE</name>
<dbReference type="Proteomes" id="UP000287651">
    <property type="component" value="Unassembled WGS sequence"/>
</dbReference>